<dbReference type="RefSeq" id="WP_020910354.1">
    <property type="nucleotide sequence ID" value="NC_011566.1"/>
</dbReference>
<evidence type="ECO:0000313" key="3">
    <source>
        <dbReference type="Proteomes" id="UP000000753"/>
    </source>
</evidence>
<evidence type="ECO:0000256" key="1">
    <source>
        <dbReference type="SAM" id="SignalP"/>
    </source>
</evidence>
<accession>B8CGX7</accession>
<gene>
    <name evidence="2" type="ordered locus">swp_0126</name>
</gene>
<evidence type="ECO:0000313" key="2">
    <source>
        <dbReference type="EMBL" id="ACJ26970.1"/>
    </source>
</evidence>
<feature type="signal peptide" evidence="1">
    <location>
        <begin position="1"/>
        <end position="18"/>
    </location>
</feature>
<name>B8CGX7_SHEPW</name>
<dbReference type="Proteomes" id="UP000000753">
    <property type="component" value="Chromosome"/>
</dbReference>
<evidence type="ECO:0008006" key="4">
    <source>
        <dbReference type="Google" id="ProtNLM"/>
    </source>
</evidence>
<dbReference type="AlphaFoldDB" id="B8CGX7"/>
<keyword evidence="1" id="KW-0732">Signal</keyword>
<organism evidence="2 3">
    <name type="scientific">Shewanella piezotolerans (strain WP3 / JCM 13877)</name>
    <dbReference type="NCBI Taxonomy" id="225849"/>
    <lineage>
        <taxon>Bacteria</taxon>
        <taxon>Pseudomonadati</taxon>
        <taxon>Pseudomonadota</taxon>
        <taxon>Gammaproteobacteria</taxon>
        <taxon>Alteromonadales</taxon>
        <taxon>Shewanellaceae</taxon>
        <taxon>Shewanella</taxon>
    </lineage>
</organism>
<dbReference type="HOGENOM" id="CLU_1676655_0_0_6"/>
<dbReference type="eggNOG" id="ENOG502ZYB7">
    <property type="taxonomic scope" value="Bacteria"/>
</dbReference>
<keyword evidence="3" id="KW-1185">Reference proteome</keyword>
<dbReference type="EMBL" id="CP000472">
    <property type="protein sequence ID" value="ACJ26970.1"/>
    <property type="molecule type" value="Genomic_DNA"/>
</dbReference>
<proteinExistence type="predicted"/>
<protein>
    <recommendedName>
        <fullName evidence="4">Orphan protein</fullName>
    </recommendedName>
</protein>
<dbReference type="OrthoDB" id="6265811at2"/>
<dbReference type="KEGG" id="swp:swp_0126"/>
<feature type="chain" id="PRO_5002870125" description="Orphan protein" evidence="1">
    <location>
        <begin position="19"/>
        <end position="157"/>
    </location>
</feature>
<sequence>MRIIFLSLLVFMSINVSADSSLLIALGQHQKTILLDSVAGKQKHKFPAIYIYDTNQQQFLGKAHAEAYLVTLTAQSFWPSLISQWTQNTEQFTTSNEALTKSLPILKLDRDYLILYDNLPAPMLMQLKSMDPKLQDKDTLVRKVLSEIDSARSYTTY</sequence>
<reference evidence="2 3" key="1">
    <citation type="journal article" date="2008" name="PLoS ONE">
        <title>Environmental adaptation: genomic analysis of the piezotolerant and psychrotolerant deep-sea iron reducing bacterium Shewanella piezotolerans WP3.</title>
        <authorList>
            <person name="Wang F."/>
            <person name="Wang J."/>
            <person name="Jian H."/>
            <person name="Zhang B."/>
            <person name="Li S."/>
            <person name="Wang F."/>
            <person name="Zeng X."/>
            <person name="Gao L."/>
            <person name="Bartlett D.H."/>
            <person name="Yu J."/>
            <person name="Hu S."/>
            <person name="Xiao X."/>
        </authorList>
    </citation>
    <scope>NUCLEOTIDE SEQUENCE [LARGE SCALE GENOMIC DNA]</scope>
    <source>
        <strain evidence="3">WP3 / JCM 13877</strain>
    </source>
</reference>